<evidence type="ECO:0000313" key="4">
    <source>
        <dbReference type="Proteomes" id="UP000478052"/>
    </source>
</evidence>
<evidence type="ECO:0000256" key="1">
    <source>
        <dbReference type="ARBA" id="ARBA00009162"/>
    </source>
</evidence>
<comment type="similarity">
    <text evidence="1">Belongs to the CSN9 family.</text>
</comment>
<gene>
    <name evidence="3" type="ORF">FWK35_00017083</name>
</gene>
<dbReference type="OrthoDB" id="9972368at2759"/>
<accession>A0A6G0Y547</accession>
<evidence type="ECO:0000256" key="2">
    <source>
        <dbReference type="ARBA" id="ARBA00022790"/>
    </source>
</evidence>
<protein>
    <submittedName>
        <fullName evidence="3">COP9 signalosome complex subunit 9</fullName>
    </submittedName>
</protein>
<keyword evidence="2" id="KW-0736">Signalosome</keyword>
<dbReference type="EMBL" id="VUJU01006162">
    <property type="protein sequence ID" value="KAF0749273.1"/>
    <property type="molecule type" value="Genomic_DNA"/>
</dbReference>
<keyword evidence="4" id="KW-1185">Reference proteome</keyword>
<sequence>MKPGIVADEMFPEGTSAIMDMDDETGSNVIFEMNDKSLQAEFFNGMFLQTNGIQLLGNYLA</sequence>
<organism evidence="3 4">
    <name type="scientific">Aphis craccivora</name>
    <name type="common">Cowpea aphid</name>
    <dbReference type="NCBI Taxonomy" id="307492"/>
    <lineage>
        <taxon>Eukaryota</taxon>
        <taxon>Metazoa</taxon>
        <taxon>Ecdysozoa</taxon>
        <taxon>Arthropoda</taxon>
        <taxon>Hexapoda</taxon>
        <taxon>Insecta</taxon>
        <taxon>Pterygota</taxon>
        <taxon>Neoptera</taxon>
        <taxon>Paraneoptera</taxon>
        <taxon>Hemiptera</taxon>
        <taxon>Sternorrhyncha</taxon>
        <taxon>Aphidomorpha</taxon>
        <taxon>Aphidoidea</taxon>
        <taxon>Aphididae</taxon>
        <taxon>Aphidini</taxon>
        <taxon>Aphis</taxon>
        <taxon>Aphis</taxon>
    </lineage>
</organism>
<comment type="caution">
    <text evidence="3">The sequence shown here is derived from an EMBL/GenBank/DDBJ whole genome shotgun (WGS) entry which is preliminary data.</text>
</comment>
<dbReference type="GO" id="GO:0008180">
    <property type="term" value="C:COP9 signalosome"/>
    <property type="evidence" value="ECO:0007669"/>
    <property type="project" value="UniProtKB-KW"/>
</dbReference>
<dbReference type="AlphaFoldDB" id="A0A6G0Y547"/>
<dbReference type="InterPro" id="IPR029391">
    <property type="entry name" value="CSN9_metazoa"/>
</dbReference>
<dbReference type="Pfam" id="PF15004">
    <property type="entry name" value="MYEOV2"/>
    <property type="match status" value="1"/>
</dbReference>
<reference evidence="3 4" key="1">
    <citation type="submission" date="2019-08" db="EMBL/GenBank/DDBJ databases">
        <title>Whole genome of Aphis craccivora.</title>
        <authorList>
            <person name="Voronova N.V."/>
            <person name="Shulinski R.S."/>
            <person name="Bandarenka Y.V."/>
            <person name="Zhorov D.G."/>
            <person name="Warner D."/>
        </authorList>
    </citation>
    <scope>NUCLEOTIDE SEQUENCE [LARGE SCALE GENOMIC DNA]</scope>
    <source>
        <strain evidence="3">180601</strain>
        <tissue evidence="3">Whole Body</tissue>
    </source>
</reference>
<proteinExistence type="inferred from homology"/>
<name>A0A6G0Y547_APHCR</name>
<evidence type="ECO:0000313" key="3">
    <source>
        <dbReference type="EMBL" id="KAF0749273.1"/>
    </source>
</evidence>
<dbReference type="Proteomes" id="UP000478052">
    <property type="component" value="Unassembled WGS sequence"/>
</dbReference>